<keyword evidence="2 4" id="KW-0863">Zinc-finger</keyword>
<protein>
    <recommendedName>
        <fullName evidence="5">RING-type domain-containing protein</fullName>
    </recommendedName>
</protein>
<keyword evidence="3" id="KW-0862">Zinc</keyword>
<dbReference type="SUPFAM" id="SSF57850">
    <property type="entry name" value="RING/U-box"/>
    <property type="match status" value="1"/>
</dbReference>
<dbReference type="InterPro" id="IPR001841">
    <property type="entry name" value="Znf_RING"/>
</dbReference>
<dbReference type="STRING" id="53326.A0A016UXN6"/>
<dbReference type="GO" id="GO:0060340">
    <property type="term" value="P:positive regulation of type I interferon-mediated signaling pathway"/>
    <property type="evidence" value="ECO:0007669"/>
    <property type="project" value="TreeGrafter"/>
</dbReference>
<dbReference type="InterPro" id="IPR047153">
    <property type="entry name" value="TRIM45/56/19-like"/>
</dbReference>
<dbReference type="Proteomes" id="UP000024635">
    <property type="component" value="Unassembled WGS sequence"/>
</dbReference>
<evidence type="ECO:0000313" key="6">
    <source>
        <dbReference type="EMBL" id="EYC19238.1"/>
    </source>
</evidence>
<dbReference type="PANTHER" id="PTHR25462">
    <property type="entry name" value="BONUS, ISOFORM C-RELATED"/>
    <property type="match status" value="1"/>
</dbReference>
<accession>A0A016UXN6</accession>
<name>A0A016UXN6_9BILA</name>
<dbReference type="GO" id="GO:0061630">
    <property type="term" value="F:ubiquitin protein ligase activity"/>
    <property type="evidence" value="ECO:0007669"/>
    <property type="project" value="TreeGrafter"/>
</dbReference>
<reference evidence="7" key="1">
    <citation type="journal article" date="2015" name="Nat. Genet.">
        <title>The genome and transcriptome of the zoonotic hookworm Ancylostoma ceylanicum identify infection-specific gene families.</title>
        <authorList>
            <person name="Schwarz E.M."/>
            <person name="Hu Y."/>
            <person name="Antoshechkin I."/>
            <person name="Miller M.M."/>
            <person name="Sternberg P.W."/>
            <person name="Aroian R.V."/>
        </authorList>
    </citation>
    <scope>NUCLEOTIDE SEQUENCE</scope>
    <source>
        <strain evidence="7">HY135</strain>
    </source>
</reference>
<dbReference type="InterPro" id="IPR017907">
    <property type="entry name" value="Znf_RING_CS"/>
</dbReference>
<evidence type="ECO:0000256" key="1">
    <source>
        <dbReference type="ARBA" id="ARBA00022723"/>
    </source>
</evidence>
<evidence type="ECO:0000313" key="7">
    <source>
        <dbReference type="Proteomes" id="UP000024635"/>
    </source>
</evidence>
<comment type="caution">
    <text evidence="6">The sequence shown here is derived from an EMBL/GenBank/DDBJ whole genome shotgun (WGS) entry which is preliminary data.</text>
</comment>
<dbReference type="PROSITE" id="PS50089">
    <property type="entry name" value="ZF_RING_2"/>
    <property type="match status" value="1"/>
</dbReference>
<keyword evidence="1" id="KW-0479">Metal-binding</keyword>
<evidence type="ECO:0000259" key="5">
    <source>
        <dbReference type="PROSITE" id="PS50089"/>
    </source>
</evidence>
<dbReference type="Pfam" id="PF00097">
    <property type="entry name" value="zf-C3HC4"/>
    <property type="match status" value="1"/>
</dbReference>
<dbReference type="GO" id="GO:0005654">
    <property type="term" value="C:nucleoplasm"/>
    <property type="evidence" value="ECO:0007669"/>
    <property type="project" value="TreeGrafter"/>
</dbReference>
<dbReference type="Gene3D" id="3.30.40.10">
    <property type="entry name" value="Zinc/RING finger domain, C3HC4 (zinc finger)"/>
    <property type="match status" value="1"/>
</dbReference>
<dbReference type="CDD" id="cd16524">
    <property type="entry name" value="RING-HC_NHL-1-like"/>
    <property type="match status" value="1"/>
</dbReference>
<dbReference type="EMBL" id="JARK01001361">
    <property type="protein sequence ID" value="EYC19238.1"/>
    <property type="molecule type" value="Genomic_DNA"/>
</dbReference>
<evidence type="ECO:0000256" key="2">
    <source>
        <dbReference type="ARBA" id="ARBA00022771"/>
    </source>
</evidence>
<dbReference type="OrthoDB" id="5857266at2759"/>
<dbReference type="SMART" id="SM00184">
    <property type="entry name" value="RING"/>
    <property type="match status" value="1"/>
</dbReference>
<dbReference type="PROSITE" id="PS00518">
    <property type="entry name" value="ZF_RING_1"/>
    <property type="match status" value="1"/>
</dbReference>
<feature type="domain" description="RING-type" evidence="5">
    <location>
        <begin position="41"/>
        <end position="82"/>
    </location>
</feature>
<dbReference type="GO" id="GO:0008270">
    <property type="term" value="F:zinc ion binding"/>
    <property type="evidence" value="ECO:0007669"/>
    <property type="project" value="UniProtKB-KW"/>
</dbReference>
<keyword evidence="7" id="KW-1185">Reference proteome</keyword>
<evidence type="ECO:0000256" key="3">
    <source>
        <dbReference type="ARBA" id="ARBA00022833"/>
    </source>
</evidence>
<sequence>MDASEEAEARAKVRHLIQQAPTARPPEFVNPLEKIEQLLTCPICLDRYKQPKLLPCQHTFCYPCLESCADSLHRTLKCPECRAEHSIPYDGVKAFQTNYTLTGFLEIHLQATPDSAAEIEEYIHRWSFRRIFRNVLVAYDVKKSLSHSATTLFRGFLSVVRLTPSTHAGEQQLRG</sequence>
<dbReference type="InterPro" id="IPR018957">
    <property type="entry name" value="Znf_C3HC4_RING-type"/>
</dbReference>
<evidence type="ECO:0000256" key="4">
    <source>
        <dbReference type="PROSITE-ProRule" id="PRU00175"/>
    </source>
</evidence>
<dbReference type="InterPro" id="IPR013083">
    <property type="entry name" value="Znf_RING/FYVE/PHD"/>
</dbReference>
<dbReference type="PANTHER" id="PTHR25462:SF299">
    <property type="entry name" value="E3 UBIQUITIN-PROTEIN LIGASE TRIM56"/>
    <property type="match status" value="1"/>
</dbReference>
<dbReference type="AlphaFoldDB" id="A0A016UXN6"/>
<gene>
    <name evidence="6" type="primary">Acey_s0025.g1257</name>
    <name evidence="6" type="ORF">Y032_0025g1257</name>
</gene>
<organism evidence="6 7">
    <name type="scientific">Ancylostoma ceylanicum</name>
    <dbReference type="NCBI Taxonomy" id="53326"/>
    <lineage>
        <taxon>Eukaryota</taxon>
        <taxon>Metazoa</taxon>
        <taxon>Ecdysozoa</taxon>
        <taxon>Nematoda</taxon>
        <taxon>Chromadorea</taxon>
        <taxon>Rhabditida</taxon>
        <taxon>Rhabditina</taxon>
        <taxon>Rhabditomorpha</taxon>
        <taxon>Strongyloidea</taxon>
        <taxon>Ancylostomatidae</taxon>
        <taxon>Ancylostomatinae</taxon>
        <taxon>Ancylostoma</taxon>
    </lineage>
</organism>
<proteinExistence type="predicted"/>
<dbReference type="GO" id="GO:0045087">
    <property type="term" value="P:innate immune response"/>
    <property type="evidence" value="ECO:0007669"/>
    <property type="project" value="TreeGrafter"/>
</dbReference>